<dbReference type="EMBL" id="DXAQ01000103">
    <property type="protein sequence ID" value="HIZ89599.1"/>
    <property type="molecule type" value="Genomic_DNA"/>
</dbReference>
<feature type="transmembrane region" description="Helical" evidence="7">
    <location>
        <begin position="54"/>
        <end position="72"/>
    </location>
</feature>
<dbReference type="InterPro" id="IPR018383">
    <property type="entry name" value="UPF0324_pro"/>
</dbReference>
<feature type="transmembrane region" description="Helical" evidence="7">
    <location>
        <begin position="108"/>
        <end position="129"/>
    </location>
</feature>
<comment type="similarity">
    <text evidence="2">Belongs to the UPF0324 family.</text>
</comment>
<evidence type="ECO:0000256" key="5">
    <source>
        <dbReference type="ARBA" id="ARBA00022989"/>
    </source>
</evidence>
<dbReference type="PANTHER" id="PTHR30106:SF1">
    <property type="entry name" value="UPF0324 MEMBRANE PROTEIN FN0533"/>
    <property type="match status" value="1"/>
</dbReference>
<protein>
    <submittedName>
        <fullName evidence="8">Sulfate exporter family transporter</fullName>
    </submittedName>
</protein>
<dbReference type="GO" id="GO:0005886">
    <property type="term" value="C:plasma membrane"/>
    <property type="evidence" value="ECO:0007669"/>
    <property type="project" value="UniProtKB-SubCell"/>
</dbReference>
<feature type="transmembrane region" description="Helical" evidence="7">
    <location>
        <begin position="12"/>
        <end position="42"/>
    </location>
</feature>
<evidence type="ECO:0000256" key="7">
    <source>
        <dbReference type="SAM" id="Phobius"/>
    </source>
</evidence>
<evidence type="ECO:0000256" key="6">
    <source>
        <dbReference type="ARBA" id="ARBA00023136"/>
    </source>
</evidence>
<evidence type="ECO:0000313" key="8">
    <source>
        <dbReference type="EMBL" id="HIZ89599.1"/>
    </source>
</evidence>
<reference evidence="8" key="2">
    <citation type="submission" date="2021-04" db="EMBL/GenBank/DDBJ databases">
        <authorList>
            <person name="Gilroy R."/>
        </authorList>
    </citation>
    <scope>NUCLEOTIDE SEQUENCE</scope>
    <source>
        <strain evidence="8">ChiW4-1371</strain>
    </source>
</reference>
<dbReference type="Proteomes" id="UP000824176">
    <property type="component" value="Unassembled WGS sequence"/>
</dbReference>
<feature type="transmembrane region" description="Helical" evidence="7">
    <location>
        <begin position="257"/>
        <end position="275"/>
    </location>
</feature>
<keyword evidence="5 7" id="KW-1133">Transmembrane helix</keyword>
<dbReference type="AlphaFoldDB" id="A0A9D2KAR3"/>
<evidence type="ECO:0000256" key="4">
    <source>
        <dbReference type="ARBA" id="ARBA00022692"/>
    </source>
</evidence>
<comment type="caution">
    <text evidence="8">The sequence shown here is derived from an EMBL/GenBank/DDBJ whole genome shotgun (WGS) entry which is preliminary data.</text>
</comment>
<sequence>MQKILSYKTFWFAAALILSISTDFPAIGLVIGIAIALIFGNPLKSVTGKISKKLLQTSVILLGFGMQIGVILKVGFASIGITFTSILITMIAGLLLGRFFQIERNLSILLTSGTAICGGSAIAAMAPAINATQGQTAVAMAVVFLLNALGLIIFPPLGHLLGMDEASFGLWSAIAIHDTSSVVGAAAQYGPIAAGIAITVKLTRALWIFPLAFGAAKLNKSETKPPFQWFLIGFLLAGLITTLVPAGKDIWTSLSTVGKHLMTGTLFLVGAGLTLEELKKVGVRSLLVSVILWIIITLVSLGAISMGIWYISPEILQ</sequence>
<feature type="transmembrane region" description="Helical" evidence="7">
    <location>
        <begin position="227"/>
        <end position="245"/>
    </location>
</feature>
<dbReference type="Pfam" id="PF03601">
    <property type="entry name" value="Cons_hypoth698"/>
    <property type="match status" value="1"/>
</dbReference>
<dbReference type="PANTHER" id="PTHR30106">
    <property type="entry name" value="INNER MEMBRANE PROTEIN YEIH-RELATED"/>
    <property type="match status" value="1"/>
</dbReference>
<evidence type="ECO:0000313" key="9">
    <source>
        <dbReference type="Proteomes" id="UP000824176"/>
    </source>
</evidence>
<keyword evidence="3" id="KW-1003">Cell membrane</keyword>
<reference evidence="8" key="1">
    <citation type="journal article" date="2021" name="PeerJ">
        <title>Extensive microbial diversity within the chicken gut microbiome revealed by metagenomics and culture.</title>
        <authorList>
            <person name="Gilroy R."/>
            <person name="Ravi A."/>
            <person name="Getino M."/>
            <person name="Pursley I."/>
            <person name="Horton D.L."/>
            <person name="Alikhan N.F."/>
            <person name="Baker D."/>
            <person name="Gharbi K."/>
            <person name="Hall N."/>
            <person name="Watson M."/>
            <person name="Adriaenssens E.M."/>
            <person name="Foster-Nyarko E."/>
            <person name="Jarju S."/>
            <person name="Secka A."/>
            <person name="Antonio M."/>
            <person name="Oren A."/>
            <person name="Chaudhuri R.R."/>
            <person name="La Ragione R."/>
            <person name="Hildebrand F."/>
            <person name="Pallen M.J."/>
        </authorList>
    </citation>
    <scope>NUCLEOTIDE SEQUENCE</scope>
    <source>
        <strain evidence="8">ChiW4-1371</strain>
    </source>
</reference>
<organism evidence="8 9">
    <name type="scientific">Candidatus Mucispirillum faecigallinarum</name>
    <dbReference type="NCBI Taxonomy" id="2838699"/>
    <lineage>
        <taxon>Bacteria</taxon>
        <taxon>Pseudomonadati</taxon>
        <taxon>Deferribacterota</taxon>
        <taxon>Deferribacteres</taxon>
        <taxon>Deferribacterales</taxon>
        <taxon>Mucispirillaceae</taxon>
        <taxon>Mucispirillum</taxon>
    </lineage>
</organism>
<evidence type="ECO:0000256" key="1">
    <source>
        <dbReference type="ARBA" id="ARBA00004651"/>
    </source>
</evidence>
<accession>A0A9D2KAR3</accession>
<keyword evidence="6 7" id="KW-0472">Membrane</keyword>
<evidence type="ECO:0000256" key="3">
    <source>
        <dbReference type="ARBA" id="ARBA00022475"/>
    </source>
</evidence>
<keyword evidence="4 7" id="KW-0812">Transmembrane</keyword>
<name>A0A9D2KAR3_9BACT</name>
<proteinExistence type="inferred from homology"/>
<feature type="transmembrane region" description="Helical" evidence="7">
    <location>
        <begin position="78"/>
        <end position="96"/>
    </location>
</feature>
<comment type="subcellular location">
    <subcellularLocation>
        <location evidence="1">Cell membrane</location>
        <topology evidence="1">Multi-pass membrane protein</topology>
    </subcellularLocation>
</comment>
<gene>
    <name evidence="8" type="ORF">H9804_06615</name>
</gene>
<feature type="transmembrane region" description="Helical" evidence="7">
    <location>
        <begin position="135"/>
        <end position="154"/>
    </location>
</feature>
<feature type="transmembrane region" description="Helical" evidence="7">
    <location>
        <begin position="192"/>
        <end position="215"/>
    </location>
</feature>
<evidence type="ECO:0000256" key="2">
    <source>
        <dbReference type="ARBA" id="ARBA00007977"/>
    </source>
</evidence>
<feature type="transmembrane region" description="Helical" evidence="7">
    <location>
        <begin position="287"/>
        <end position="311"/>
    </location>
</feature>